<keyword evidence="2" id="KW-1185">Reference proteome</keyword>
<dbReference type="EMBL" id="CP151651">
    <property type="protein sequence ID" value="WZP09756.1"/>
    <property type="molecule type" value="Genomic_DNA"/>
</dbReference>
<gene>
    <name evidence="1" type="ORF">AADC60_11670</name>
</gene>
<evidence type="ECO:0000313" key="1">
    <source>
        <dbReference type="EMBL" id="WZP09756.1"/>
    </source>
</evidence>
<accession>A0ABZ2ZNW0</accession>
<dbReference type="Proteomes" id="UP001472074">
    <property type="component" value="Chromosome"/>
</dbReference>
<organism evidence="1 2">
    <name type="scientific">Cytobacillus pseudoceanisediminis</name>
    <dbReference type="NCBI Taxonomy" id="3051614"/>
    <lineage>
        <taxon>Bacteria</taxon>
        <taxon>Bacillati</taxon>
        <taxon>Bacillota</taxon>
        <taxon>Bacilli</taxon>
        <taxon>Bacillales</taxon>
        <taxon>Bacillaceae</taxon>
        <taxon>Cytobacillus</taxon>
    </lineage>
</organism>
<name>A0ABZ2ZNW0_9BACI</name>
<reference evidence="1 2" key="1">
    <citation type="submission" date="2024-04" db="EMBL/GenBank/DDBJ databases">
        <title>Screening of coral probiotics and analysis of their probiotic properties.</title>
        <authorList>
            <person name="Wang S."/>
        </authorList>
    </citation>
    <scope>NUCLEOTIDE SEQUENCE [LARGE SCALE GENOMIC DNA]</scope>
    <source>
        <strain evidence="1 2">GXU-Z9</strain>
    </source>
</reference>
<proteinExistence type="predicted"/>
<sequence>MICLKPIRGSQLTPNNVQEECIRVSKVYDWVFDAISTDTGITLPDDCAAAVAAAVAAGRTPLDVTCEVPDVGGFFPLDPPDTDGNALCTVSSRIERREIPLGGRLVEVAIVKVIFTIRPLITIFDSTGAIICQFRPTISESRRLVVCAPEPFTADNVFCRLISLDCDTNFIETGDPDLGLQVMLDICFEIQVEADVKLEVLAKFCFPRPNDIELPTNGVCPEFEWPAQCDFFPRDNCDCQAFVDTDPLTGPVDITFAPILFDAPLAAGTYTTELNAEICDNCQLTGSTISWIVEDFVVPTGTGTGTVDQSFTFTASEIGMPECTEVLGVTTMTVEGAGTVSFADPGVADRTVLFTLTLVENIGSADDTYAITLTDLAGTALITFAAAAVDFVPDEDLVVQDCVTFPNLLDD</sequence>
<evidence type="ECO:0000313" key="2">
    <source>
        <dbReference type="Proteomes" id="UP001472074"/>
    </source>
</evidence>
<protein>
    <submittedName>
        <fullName evidence="1">Uncharacterized protein</fullName>
    </submittedName>
</protein>
<dbReference type="RefSeq" id="WP_226280720.1">
    <property type="nucleotide sequence ID" value="NZ_CP151651.1"/>
</dbReference>